<comment type="caution">
    <text evidence="7">The sequence shown here is derived from an EMBL/GenBank/DDBJ whole genome shotgun (WGS) entry which is preliminary data.</text>
</comment>
<gene>
    <name evidence="7" type="ORF">O9K51_10770</name>
</gene>
<feature type="domain" description="RNase H type-1" evidence="6">
    <location>
        <begin position="1423"/>
        <end position="1561"/>
    </location>
</feature>
<dbReference type="PROSITE" id="PS50878">
    <property type="entry name" value="RT_POL"/>
    <property type="match status" value="1"/>
</dbReference>
<proteinExistence type="predicted"/>
<dbReference type="GO" id="GO:0003676">
    <property type="term" value="F:nucleic acid binding"/>
    <property type="evidence" value="ECO:0007669"/>
    <property type="project" value="InterPro"/>
</dbReference>
<reference evidence="7" key="1">
    <citation type="submission" date="2023-01" db="EMBL/GenBank/DDBJ databases">
        <title>The growth and conidiation of Purpureocillium lavendulum are regulated by nitrogen source and histone H3K14 acetylation.</title>
        <authorList>
            <person name="Tang P."/>
            <person name="Han J."/>
            <person name="Zhang C."/>
            <person name="Tang P."/>
            <person name="Qi F."/>
            <person name="Zhang K."/>
            <person name="Liang L."/>
        </authorList>
    </citation>
    <scope>NUCLEOTIDE SEQUENCE</scope>
    <source>
        <strain evidence="7">YMF1.00683</strain>
    </source>
</reference>
<evidence type="ECO:0000256" key="1">
    <source>
        <dbReference type="ARBA" id="ARBA00004173"/>
    </source>
</evidence>
<keyword evidence="2" id="KW-0496">Mitochondrion</keyword>
<sequence>MATPWPDDQTWPTDYREHAAKLSTYLQKAMSSIESPTGPPIEPQKVKHAFFGALTLIIKVQGLPNLAHIHEAVRNAQHETKTAAQNTIKAISDIRDELQNANKISQQTITTIQDNANVALAAGATAKEAVEIGKATYKMVKDMKPGATPSQSNMAQTYASIVARGGLAASMHNPVNHRASPVQAQREIIVNIRDPVTITNIRAMSPRSLKAHVDRAIEQSNNEHINKIKVVSSNQLKSGDLSIKTITSADTEALRQFAEDWEHRIGNGATVRIVTYGVLAHGIRTSSMDMDHFDEVKDGILQDNKPFIPNAEIKYIGWLTRSSPSKSASSVIVEFARAEDANRIIDEGLIWQGEVFQCERYDRQCRLRQCFRCHKYGHIGTQCRATTACGYCAQDHPTRECPAKNDDKAPRKCAACRGEHEAWSGQCPTRKEEMAKVKAAYKARPKYHPETPLPLMSVMDGNQTRTKEPYNVRKSKDTVMATLLRDPRIQEYDIIAIQEPWKNPFSDTTHHPAKDLFHLCYPATSEGESARVCFFISKQLDHSQWHFKEAGRDLCTLILETTAEADSRIAIHNVYNPHQQQDNRRSTLPRLRREMQNLRLAEQIVVGDFNLHHEHWGGSRVQQSDDEADELLEIMDEFSMTSHLPEGTITFEEANRRSTIDLSLTTIGLVDRLIRCEIDESINHDSDHLPIVTSLDLTVLQLQPKTRLKWKAIDEAAFTKTLRQELPSLRRPRTKTALDAYVTEITTALNAAIEAGVPQCRMTPRSRPGWNEECSFALAETKRLRRIYSRDHTEESWEAYRLSKSKKKKLIGRTLRQSHRERVEQAAESPESLWRIAKWARNRHSQTSAITPALQDPATAAAAITPGEKAELFRKVFFPKPPDANLDDIDTTVYADQISLPPIAEQEVEDAIRNAAPLKAPGPDGIVNRALQIASPWIRQHLTRIFNQSLSLGYCPQHFRSSTTVVIRKPGKDNYTVPKSYRPIALLNTLGKIMDAIIATRLSYIAETYQLLPATHMGGRKLRSTEHALHYIIDRIYDAWNTGDGMVASLLLLDVSGAFDNISHRRLLHNLRKRRVDEKTVRWIASFLGERQTELSIDGFQSEPYKLTTGEPQGSPLSPILYLFYNADLIDRCSQDENTAATGFIDDVAILAWAKTTEETCTLLQAALREAEDWASSHASVFAPDKFQLTHFTRAKSRIDTSTPLQTRWGVINPKPTCKYLGVTMDSQLRWRQHIDEMERKVSKTIAALSCLGNSAWGVRTKEMRTIYRGVAVPQMMYACSAWSNAGWPGNGYTQKTLRKVQSLQGRAARVMSGAYKATSLPALDVEMHLLPIEQQIWKHNIEALDRIGAPSRRLTRQSQRRRTKISPREAIQNTIHHSDVNSWTQEHIDPFVAPPWWQGPQTHIEETAEEARKKHLDLLRQEKAALHIYTDGSGINGQIGAAAVCPTIQQTRSSYMGTEEVSTVYAGELQGISLALDIALRDRAEGRRRSKVIIYTDNQAAIRSSAKPKGKSGTYLLKKIVAQTTTLQEQNLPIEIRWIPAHTGVQGNEDADRAAKEATGWRERGAPGPRAEMPAELYSLRSTRKTWTHKEAHKAWAATWAAEKRGRTSYRCTPKPTKKVLRLHGGLSKRQSALLVQLRTEKIGLKDFLFNRRVPDATDANCPCREGRQTVSHILLRCRTYRQLRRQELGHLSGRHDLRDILSERKAAAKAIKFMELTEILGQFRIESHTRQS</sequence>
<evidence type="ECO:0000256" key="3">
    <source>
        <dbReference type="PROSITE-ProRule" id="PRU00047"/>
    </source>
</evidence>
<dbReference type="Pfam" id="PF00078">
    <property type="entry name" value="RVT_1"/>
    <property type="match status" value="1"/>
</dbReference>
<accession>A0AB34FDQ8</accession>
<dbReference type="InterPro" id="IPR005135">
    <property type="entry name" value="Endo/exonuclease/phosphatase"/>
</dbReference>
<dbReference type="InterPro" id="IPR000477">
    <property type="entry name" value="RT_dom"/>
</dbReference>
<keyword evidence="3" id="KW-0862">Zinc</keyword>
<dbReference type="InterPro" id="IPR036691">
    <property type="entry name" value="Endo/exonu/phosph_ase_sf"/>
</dbReference>
<dbReference type="Proteomes" id="UP001163105">
    <property type="component" value="Unassembled WGS sequence"/>
</dbReference>
<dbReference type="InterPro" id="IPR001878">
    <property type="entry name" value="Znf_CCHC"/>
</dbReference>
<keyword evidence="3" id="KW-0863">Zinc-finger</keyword>
<dbReference type="SUPFAM" id="SSF56219">
    <property type="entry name" value="DNase I-like"/>
    <property type="match status" value="1"/>
</dbReference>
<dbReference type="EMBL" id="JAQHRD010000018">
    <property type="protein sequence ID" value="KAJ6436652.1"/>
    <property type="molecule type" value="Genomic_DNA"/>
</dbReference>
<dbReference type="CDD" id="cd09276">
    <property type="entry name" value="Rnase_HI_RT_non_LTR"/>
    <property type="match status" value="1"/>
</dbReference>
<dbReference type="PROSITE" id="PS50879">
    <property type="entry name" value="RNASE_H_1"/>
    <property type="match status" value="1"/>
</dbReference>
<evidence type="ECO:0000259" key="4">
    <source>
        <dbReference type="PROSITE" id="PS50158"/>
    </source>
</evidence>
<dbReference type="Pfam" id="PF14529">
    <property type="entry name" value="Exo_endo_phos_2"/>
    <property type="match status" value="1"/>
</dbReference>
<dbReference type="SUPFAM" id="SSF53098">
    <property type="entry name" value="Ribonuclease H-like"/>
    <property type="match status" value="1"/>
</dbReference>
<dbReference type="CDD" id="cd01650">
    <property type="entry name" value="RT_nLTR_like"/>
    <property type="match status" value="1"/>
</dbReference>
<organism evidence="7 8">
    <name type="scientific">Purpureocillium lavendulum</name>
    <dbReference type="NCBI Taxonomy" id="1247861"/>
    <lineage>
        <taxon>Eukaryota</taxon>
        <taxon>Fungi</taxon>
        <taxon>Dikarya</taxon>
        <taxon>Ascomycota</taxon>
        <taxon>Pezizomycotina</taxon>
        <taxon>Sordariomycetes</taxon>
        <taxon>Hypocreomycetidae</taxon>
        <taxon>Hypocreales</taxon>
        <taxon>Ophiocordycipitaceae</taxon>
        <taxon>Purpureocillium</taxon>
    </lineage>
</organism>
<dbReference type="PANTHER" id="PTHR33481">
    <property type="entry name" value="REVERSE TRANSCRIPTASE"/>
    <property type="match status" value="1"/>
</dbReference>
<dbReference type="GO" id="GO:0008270">
    <property type="term" value="F:zinc ion binding"/>
    <property type="evidence" value="ECO:0007669"/>
    <property type="project" value="UniProtKB-KW"/>
</dbReference>
<dbReference type="Gene3D" id="3.30.420.10">
    <property type="entry name" value="Ribonuclease H-like superfamily/Ribonuclease H"/>
    <property type="match status" value="1"/>
</dbReference>
<keyword evidence="3" id="KW-0479">Metal-binding</keyword>
<evidence type="ECO:0000256" key="2">
    <source>
        <dbReference type="ARBA" id="ARBA00023128"/>
    </source>
</evidence>
<dbReference type="PROSITE" id="PS50158">
    <property type="entry name" value="ZF_CCHC"/>
    <property type="match status" value="1"/>
</dbReference>
<keyword evidence="8" id="KW-1185">Reference proteome</keyword>
<protein>
    <submittedName>
        <fullName evidence="7">Zinc knuckle</fullName>
    </submittedName>
</protein>
<comment type="subcellular location">
    <subcellularLocation>
        <location evidence="1">Mitochondrion</location>
    </subcellularLocation>
</comment>
<evidence type="ECO:0000259" key="6">
    <source>
        <dbReference type="PROSITE" id="PS50879"/>
    </source>
</evidence>
<dbReference type="GO" id="GO:0004523">
    <property type="term" value="F:RNA-DNA hybrid ribonuclease activity"/>
    <property type="evidence" value="ECO:0007669"/>
    <property type="project" value="InterPro"/>
</dbReference>
<dbReference type="PANTHER" id="PTHR33481:SF1">
    <property type="entry name" value="ENDONUCLEASE_EXONUCLEASE_PHOSPHATASE DOMAIN-CONTAINING PROTEIN-RELATED"/>
    <property type="match status" value="1"/>
</dbReference>
<dbReference type="InterPro" id="IPR036397">
    <property type="entry name" value="RNaseH_sf"/>
</dbReference>
<dbReference type="InterPro" id="IPR043502">
    <property type="entry name" value="DNA/RNA_pol_sf"/>
</dbReference>
<dbReference type="Pfam" id="PF00075">
    <property type="entry name" value="RNase_H"/>
    <property type="match status" value="1"/>
</dbReference>
<name>A0AB34FDQ8_9HYPO</name>
<evidence type="ECO:0000313" key="8">
    <source>
        <dbReference type="Proteomes" id="UP001163105"/>
    </source>
</evidence>
<dbReference type="SUPFAM" id="SSF56672">
    <property type="entry name" value="DNA/RNA polymerases"/>
    <property type="match status" value="1"/>
</dbReference>
<evidence type="ECO:0000259" key="5">
    <source>
        <dbReference type="PROSITE" id="PS50878"/>
    </source>
</evidence>
<feature type="domain" description="CCHC-type" evidence="4">
    <location>
        <begin position="370"/>
        <end position="384"/>
    </location>
</feature>
<dbReference type="InterPro" id="IPR002156">
    <property type="entry name" value="RNaseH_domain"/>
</dbReference>
<feature type="domain" description="Reverse transcriptase" evidence="5">
    <location>
        <begin position="948"/>
        <end position="1225"/>
    </location>
</feature>
<dbReference type="InterPro" id="IPR012337">
    <property type="entry name" value="RNaseH-like_sf"/>
</dbReference>
<evidence type="ECO:0000313" key="7">
    <source>
        <dbReference type="EMBL" id="KAJ6436652.1"/>
    </source>
</evidence>
<dbReference type="Gene3D" id="3.60.10.10">
    <property type="entry name" value="Endonuclease/exonuclease/phosphatase"/>
    <property type="match status" value="1"/>
</dbReference>
<dbReference type="GO" id="GO:0005739">
    <property type="term" value="C:mitochondrion"/>
    <property type="evidence" value="ECO:0007669"/>
    <property type="project" value="UniProtKB-SubCell"/>
</dbReference>